<sequence>MSLYLRMLGDTLRTSCIYMVPLMLEKGLCIWDIFPLTNQHVSRYLQCGPYSIWCILSMTCLEEVPYHD</sequence>
<name>A0ABU7EFC2_9TELE</name>
<accession>A0ABU7EFC2</accession>
<dbReference type="EMBL" id="JAHUTJ010055231">
    <property type="protein sequence ID" value="MED6285787.1"/>
    <property type="molecule type" value="Genomic_DNA"/>
</dbReference>
<organism evidence="1 2">
    <name type="scientific">Characodon lateralis</name>
    <dbReference type="NCBI Taxonomy" id="208331"/>
    <lineage>
        <taxon>Eukaryota</taxon>
        <taxon>Metazoa</taxon>
        <taxon>Chordata</taxon>
        <taxon>Craniata</taxon>
        <taxon>Vertebrata</taxon>
        <taxon>Euteleostomi</taxon>
        <taxon>Actinopterygii</taxon>
        <taxon>Neopterygii</taxon>
        <taxon>Teleostei</taxon>
        <taxon>Neoteleostei</taxon>
        <taxon>Acanthomorphata</taxon>
        <taxon>Ovalentaria</taxon>
        <taxon>Atherinomorphae</taxon>
        <taxon>Cyprinodontiformes</taxon>
        <taxon>Goodeidae</taxon>
        <taxon>Characodon</taxon>
    </lineage>
</organism>
<comment type="caution">
    <text evidence="1">The sequence shown here is derived from an EMBL/GenBank/DDBJ whole genome shotgun (WGS) entry which is preliminary data.</text>
</comment>
<gene>
    <name evidence="1" type="ORF">CHARACLAT_032713</name>
</gene>
<reference evidence="1 2" key="1">
    <citation type="submission" date="2021-06" db="EMBL/GenBank/DDBJ databases">
        <authorList>
            <person name="Palmer J.M."/>
        </authorList>
    </citation>
    <scope>NUCLEOTIDE SEQUENCE [LARGE SCALE GENOMIC DNA]</scope>
    <source>
        <strain evidence="1 2">CL_MEX2019</strain>
        <tissue evidence="1">Muscle</tissue>
    </source>
</reference>
<proteinExistence type="predicted"/>
<evidence type="ECO:0000313" key="2">
    <source>
        <dbReference type="Proteomes" id="UP001352852"/>
    </source>
</evidence>
<protein>
    <submittedName>
        <fullName evidence="1">Uncharacterized protein</fullName>
    </submittedName>
</protein>
<dbReference type="Proteomes" id="UP001352852">
    <property type="component" value="Unassembled WGS sequence"/>
</dbReference>
<evidence type="ECO:0000313" key="1">
    <source>
        <dbReference type="EMBL" id="MED6285787.1"/>
    </source>
</evidence>
<keyword evidence="2" id="KW-1185">Reference proteome</keyword>